<keyword evidence="1" id="KW-1133">Transmembrane helix</keyword>
<feature type="transmembrane region" description="Helical" evidence="1">
    <location>
        <begin position="50"/>
        <end position="70"/>
    </location>
</feature>
<name>X0XNE4_9ZZZZ</name>
<proteinExistence type="predicted"/>
<accession>X0XNE4</accession>
<comment type="caution">
    <text evidence="2">The sequence shown here is derived from an EMBL/GenBank/DDBJ whole genome shotgun (WGS) entry which is preliminary data.</text>
</comment>
<dbReference type="EMBL" id="BARS01044622">
    <property type="protein sequence ID" value="GAG38173.1"/>
    <property type="molecule type" value="Genomic_DNA"/>
</dbReference>
<protein>
    <submittedName>
        <fullName evidence="2">Uncharacterized protein</fullName>
    </submittedName>
</protein>
<feature type="transmembrane region" description="Helical" evidence="1">
    <location>
        <begin position="140"/>
        <end position="159"/>
    </location>
</feature>
<reference evidence="2" key="1">
    <citation type="journal article" date="2014" name="Front. Microbiol.">
        <title>High frequency of phylogenetically diverse reductive dehalogenase-homologous genes in deep subseafloor sedimentary metagenomes.</title>
        <authorList>
            <person name="Kawai M."/>
            <person name="Futagami T."/>
            <person name="Toyoda A."/>
            <person name="Takaki Y."/>
            <person name="Nishi S."/>
            <person name="Hori S."/>
            <person name="Arai W."/>
            <person name="Tsubouchi T."/>
            <person name="Morono Y."/>
            <person name="Uchiyama I."/>
            <person name="Ito T."/>
            <person name="Fujiyama A."/>
            <person name="Inagaki F."/>
            <person name="Takami H."/>
        </authorList>
    </citation>
    <scope>NUCLEOTIDE SEQUENCE</scope>
    <source>
        <strain evidence="2">Expedition CK06-06</strain>
    </source>
</reference>
<organism evidence="2">
    <name type="scientific">marine sediment metagenome</name>
    <dbReference type="NCBI Taxonomy" id="412755"/>
    <lineage>
        <taxon>unclassified sequences</taxon>
        <taxon>metagenomes</taxon>
        <taxon>ecological metagenomes</taxon>
    </lineage>
</organism>
<feature type="transmembrane region" description="Helical" evidence="1">
    <location>
        <begin position="25"/>
        <end position="44"/>
    </location>
</feature>
<keyword evidence="1" id="KW-0812">Transmembrane</keyword>
<keyword evidence="1" id="KW-0472">Membrane</keyword>
<gene>
    <name evidence="2" type="ORF">S01H1_67382</name>
</gene>
<sequence length="160" mass="18412">MNNEQFAIRNSQFALLRWLRQYVRLRWLAIGAVLLGMLATRFVLSLGVPLFPVLSVTAVIAFYNVLFSIWQQWHERRDLLQPGATVRWGWRFAFTQVVADLIALTVLLHFVGGIETPFFLFYLFHVGFGSIMLSRRDAYVVMALAIGLFVLLIGTEFLGW</sequence>
<feature type="non-terminal residue" evidence="2">
    <location>
        <position position="160"/>
    </location>
</feature>
<dbReference type="AlphaFoldDB" id="X0XNE4"/>
<evidence type="ECO:0000313" key="2">
    <source>
        <dbReference type="EMBL" id="GAG38173.1"/>
    </source>
</evidence>
<evidence type="ECO:0000256" key="1">
    <source>
        <dbReference type="SAM" id="Phobius"/>
    </source>
</evidence>